<proteinExistence type="predicted"/>
<dbReference type="InterPro" id="IPR003607">
    <property type="entry name" value="HD/PDEase_dom"/>
</dbReference>
<evidence type="ECO:0000256" key="5">
    <source>
        <dbReference type="ARBA" id="ARBA00012964"/>
    </source>
</evidence>
<dbReference type="EC" id="3.1.3.89" evidence="5"/>
<evidence type="ECO:0000313" key="9">
    <source>
        <dbReference type="EMBL" id="HJB07684.1"/>
    </source>
</evidence>
<comment type="subunit">
    <text evidence="4">Homodimer.</text>
</comment>
<dbReference type="CDD" id="cd00077">
    <property type="entry name" value="HDc"/>
    <property type="match status" value="1"/>
</dbReference>
<evidence type="ECO:0000256" key="1">
    <source>
        <dbReference type="ARBA" id="ARBA00001638"/>
    </source>
</evidence>
<accession>A0A9D2RKT8</accession>
<evidence type="ECO:0000256" key="3">
    <source>
        <dbReference type="ARBA" id="ARBA00001941"/>
    </source>
</evidence>
<evidence type="ECO:0000256" key="7">
    <source>
        <dbReference type="ARBA" id="ARBA00022801"/>
    </source>
</evidence>
<feature type="domain" description="HD/PDEase" evidence="8">
    <location>
        <begin position="29"/>
        <end position="144"/>
    </location>
</feature>
<evidence type="ECO:0000256" key="2">
    <source>
        <dbReference type="ARBA" id="ARBA00001936"/>
    </source>
</evidence>
<protein>
    <recommendedName>
        <fullName evidence="5">5'-deoxynucleotidase</fullName>
        <ecNumber evidence="5">3.1.3.89</ecNumber>
    </recommendedName>
</protein>
<keyword evidence="7" id="KW-0378">Hydrolase</keyword>
<dbReference type="AlphaFoldDB" id="A0A9D2RKT8"/>
<reference evidence="9" key="2">
    <citation type="submission" date="2021-04" db="EMBL/GenBank/DDBJ databases">
        <authorList>
            <person name="Gilroy R."/>
        </authorList>
    </citation>
    <scope>NUCLEOTIDE SEQUENCE</scope>
    <source>
        <strain evidence="9">CHK188-4685</strain>
    </source>
</reference>
<dbReference type="PANTHER" id="PTHR11845:SF13">
    <property type="entry name" value="5'-DEOXYNUCLEOTIDASE HDDC2"/>
    <property type="match status" value="1"/>
</dbReference>
<comment type="cofactor">
    <cofactor evidence="3">
        <name>Co(2+)</name>
        <dbReference type="ChEBI" id="CHEBI:48828"/>
    </cofactor>
</comment>
<keyword evidence="6" id="KW-0479">Metal-binding</keyword>
<comment type="catalytic activity">
    <reaction evidence="1">
        <text>a 2'-deoxyribonucleoside 5'-phosphate + H2O = a 2'-deoxyribonucleoside + phosphate</text>
        <dbReference type="Rhea" id="RHEA:36167"/>
        <dbReference type="ChEBI" id="CHEBI:15377"/>
        <dbReference type="ChEBI" id="CHEBI:18274"/>
        <dbReference type="ChEBI" id="CHEBI:43474"/>
        <dbReference type="ChEBI" id="CHEBI:65317"/>
        <dbReference type="EC" id="3.1.3.89"/>
    </reaction>
</comment>
<dbReference type="SMART" id="SM00471">
    <property type="entry name" value="HDc"/>
    <property type="match status" value="1"/>
</dbReference>
<evidence type="ECO:0000259" key="8">
    <source>
        <dbReference type="SMART" id="SM00471"/>
    </source>
</evidence>
<dbReference type="GO" id="GO:0002953">
    <property type="term" value="F:5'-deoxynucleotidase activity"/>
    <property type="evidence" value="ECO:0007669"/>
    <property type="project" value="UniProtKB-EC"/>
</dbReference>
<dbReference type="InterPro" id="IPR006674">
    <property type="entry name" value="HD_domain"/>
</dbReference>
<dbReference type="SUPFAM" id="SSF109604">
    <property type="entry name" value="HD-domain/PDEase-like"/>
    <property type="match status" value="1"/>
</dbReference>
<gene>
    <name evidence="9" type="ORF">H9716_07435</name>
</gene>
<name>A0A9D2RKT8_9FIRM</name>
<reference evidence="9" key="1">
    <citation type="journal article" date="2021" name="PeerJ">
        <title>Extensive microbial diversity within the chicken gut microbiome revealed by metagenomics and culture.</title>
        <authorList>
            <person name="Gilroy R."/>
            <person name="Ravi A."/>
            <person name="Getino M."/>
            <person name="Pursley I."/>
            <person name="Horton D.L."/>
            <person name="Alikhan N.F."/>
            <person name="Baker D."/>
            <person name="Gharbi K."/>
            <person name="Hall N."/>
            <person name="Watson M."/>
            <person name="Adriaenssens E.M."/>
            <person name="Foster-Nyarko E."/>
            <person name="Jarju S."/>
            <person name="Secka A."/>
            <person name="Antonio M."/>
            <person name="Oren A."/>
            <person name="Chaudhuri R.R."/>
            <person name="La Ragione R."/>
            <person name="Hildebrand F."/>
            <person name="Pallen M.J."/>
        </authorList>
    </citation>
    <scope>NUCLEOTIDE SEQUENCE</scope>
    <source>
        <strain evidence="9">CHK188-4685</strain>
    </source>
</reference>
<dbReference type="GO" id="GO:0046872">
    <property type="term" value="F:metal ion binding"/>
    <property type="evidence" value="ECO:0007669"/>
    <property type="project" value="UniProtKB-KW"/>
</dbReference>
<comment type="caution">
    <text evidence="9">The sequence shown here is derived from an EMBL/GenBank/DDBJ whole genome shotgun (WGS) entry which is preliminary data.</text>
</comment>
<dbReference type="EMBL" id="DWYS01000090">
    <property type="protein sequence ID" value="HJB07684.1"/>
    <property type="molecule type" value="Genomic_DNA"/>
</dbReference>
<sequence length="188" mass="22155">MEPRRLIELMDLAERMKNNTRHSWTSSGRRESVAEHSWRLAVMAFFLKDEFPEADMGRVIQMCLFHDMGEAFTGDIPTFQKTEGDEREEERQVKAWLENLPEPYAGELGGLFAEMEKKETKEAKIYKALDRLEALIQHNEASLSTWLPLEYDLQMTYGEKDVEFSPYLKELRRQVNEDSERKMGRKKD</sequence>
<dbReference type="PANTHER" id="PTHR11845">
    <property type="entry name" value="5'-DEOXYNUCLEOTIDASE HDDC2"/>
    <property type="match status" value="1"/>
</dbReference>
<evidence type="ECO:0000256" key="4">
    <source>
        <dbReference type="ARBA" id="ARBA00011738"/>
    </source>
</evidence>
<dbReference type="Gene3D" id="1.10.3210.10">
    <property type="entry name" value="Hypothetical protein af1432"/>
    <property type="match status" value="1"/>
</dbReference>
<organism evidence="9 10">
    <name type="scientific">Candidatus Enterocloster faecavium</name>
    <dbReference type="NCBI Taxonomy" id="2838560"/>
    <lineage>
        <taxon>Bacteria</taxon>
        <taxon>Bacillati</taxon>
        <taxon>Bacillota</taxon>
        <taxon>Clostridia</taxon>
        <taxon>Lachnospirales</taxon>
        <taxon>Lachnospiraceae</taxon>
        <taxon>Enterocloster</taxon>
    </lineage>
</organism>
<comment type="cofactor">
    <cofactor evidence="2">
        <name>Mn(2+)</name>
        <dbReference type="ChEBI" id="CHEBI:29035"/>
    </cofactor>
</comment>
<evidence type="ECO:0000256" key="6">
    <source>
        <dbReference type="ARBA" id="ARBA00022723"/>
    </source>
</evidence>
<dbReference type="Proteomes" id="UP000886804">
    <property type="component" value="Unassembled WGS sequence"/>
</dbReference>
<dbReference type="InterPro" id="IPR039356">
    <property type="entry name" value="YfbR/HDDC2"/>
</dbReference>
<dbReference type="Pfam" id="PF13023">
    <property type="entry name" value="HD_3"/>
    <property type="match status" value="1"/>
</dbReference>
<dbReference type="GO" id="GO:0005737">
    <property type="term" value="C:cytoplasm"/>
    <property type="evidence" value="ECO:0007669"/>
    <property type="project" value="TreeGrafter"/>
</dbReference>
<evidence type="ECO:0000313" key="10">
    <source>
        <dbReference type="Proteomes" id="UP000886804"/>
    </source>
</evidence>